<protein>
    <recommendedName>
        <fullName evidence="5">BRX domain-containing protein</fullName>
    </recommendedName>
</protein>
<dbReference type="GO" id="GO:0005634">
    <property type="term" value="C:nucleus"/>
    <property type="evidence" value="ECO:0007669"/>
    <property type="project" value="UniProtKB-SubCell"/>
</dbReference>
<feature type="region of interest" description="Disordered" evidence="4">
    <location>
        <begin position="65"/>
        <end position="84"/>
    </location>
</feature>
<evidence type="ECO:0000313" key="6">
    <source>
        <dbReference type="EMBL" id="ACN36519.1"/>
    </source>
</evidence>
<feature type="region of interest" description="Disordered" evidence="4">
    <location>
        <begin position="118"/>
        <end position="139"/>
    </location>
</feature>
<dbReference type="EMBL" id="BT069622">
    <property type="protein sequence ID" value="ACN36519.1"/>
    <property type="molecule type" value="mRNA"/>
</dbReference>
<evidence type="ECO:0000256" key="1">
    <source>
        <dbReference type="ARBA" id="ARBA00004123"/>
    </source>
</evidence>
<comment type="subcellular location">
    <subcellularLocation>
        <location evidence="1">Nucleus</location>
    </subcellularLocation>
</comment>
<dbReference type="AlphaFoldDB" id="C0PMV3"/>
<dbReference type="ExpressionAtlas" id="C0PMV3">
    <property type="expression patterns" value="baseline and differential"/>
</dbReference>
<dbReference type="PROSITE" id="PS51514">
    <property type="entry name" value="BRX"/>
    <property type="match status" value="1"/>
</dbReference>
<feature type="domain" description="BRX" evidence="5">
    <location>
        <begin position="270"/>
        <end position="325"/>
    </location>
</feature>
<evidence type="ECO:0000256" key="2">
    <source>
        <dbReference type="ARBA" id="ARBA00009057"/>
    </source>
</evidence>
<evidence type="ECO:0000256" key="3">
    <source>
        <dbReference type="ARBA" id="ARBA00023242"/>
    </source>
</evidence>
<name>C0PMV3_MAIZE</name>
<sequence>MEVKASKSDMKPADSIMKASQASALLQFKDLGFGAQFGGLQPMGMPPALAMSPAIPAFSLAPPSPYTKKMKSPPTSAIPQSSKVDVDHLQKSNDLLNQEVLKLQSQVEDLKQKCEAQHEQLQKSDKKAKSVASMATEESSKRNAAVEFVKFLDNELKGIADKLPVDVADSLKALQMRTQSLLREQSGHPLELVNPMERDHLHLSSGGSGRYDLVTHKSGGVGYLTMSQDGSSASGSAMSITSESPSHRFMENSSKAHGDFAPKQGTHGEVQLIEQFEPGVYVTLIQLKDGTKVFKRVRFSKRRFAENQAEEWWRENQERVFKKYSHPTHAPHGNTTSHEEEHHS</sequence>
<dbReference type="InterPro" id="IPR044532">
    <property type="entry name" value="BRX-like"/>
</dbReference>
<evidence type="ECO:0000256" key="4">
    <source>
        <dbReference type="SAM" id="MobiDB-lite"/>
    </source>
</evidence>
<organism evidence="6">
    <name type="scientific">Zea mays</name>
    <name type="common">Maize</name>
    <dbReference type="NCBI Taxonomy" id="4577"/>
    <lineage>
        <taxon>Eukaryota</taxon>
        <taxon>Viridiplantae</taxon>
        <taxon>Streptophyta</taxon>
        <taxon>Embryophyta</taxon>
        <taxon>Tracheophyta</taxon>
        <taxon>Spermatophyta</taxon>
        <taxon>Magnoliopsida</taxon>
        <taxon>Liliopsida</taxon>
        <taxon>Poales</taxon>
        <taxon>Poaceae</taxon>
        <taxon>PACMAD clade</taxon>
        <taxon>Panicoideae</taxon>
        <taxon>Andropogonodae</taxon>
        <taxon>Andropogoneae</taxon>
        <taxon>Tripsacinae</taxon>
        <taxon>Zea</taxon>
    </lineage>
</organism>
<dbReference type="InterPro" id="IPR027988">
    <property type="entry name" value="BRX_N"/>
</dbReference>
<comment type="similarity">
    <text evidence="2">Belongs to the BRX family.</text>
</comment>
<reference evidence="6" key="1">
    <citation type="journal article" date="2009" name="PLoS Genet.">
        <title>Sequencing, mapping, and analysis of 27,455 maize full-length cDNAs.</title>
        <authorList>
            <person name="Soderlund C."/>
            <person name="Descour A."/>
            <person name="Kudrna D."/>
            <person name="Bomhoff M."/>
            <person name="Boyd L."/>
            <person name="Currie J."/>
            <person name="Angelova A."/>
            <person name="Collura K."/>
            <person name="Wissotski M."/>
            <person name="Ashley E."/>
            <person name="Morrow D."/>
            <person name="Fernandes J."/>
            <person name="Walbot V."/>
            <person name="Yu Y."/>
        </authorList>
    </citation>
    <scope>NUCLEOTIDE SEQUENCE</scope>
    <source>
        <strain evidence="6">B73</strain>
    </source>
</reference>
<feature type="region of interest" description="Disordered" evidence="4">
    <location>
        <begin position="324"/>
        <end position="344"/>
    </location>
</feature>
<dbReference type="PANTHER" id="PTHR46058">
    <property type="entry name" value="PROTEIN BREVIS RADIX-LIKE 1"/>
    <property type="match status" value="1"/>
</dbReference>
<dbReference type="PANTHER" id="PTHR46058:SF3">
    <property type="entry name" value="PROTEIN BREVIS RADIX-LIKE 4"/>
    <property type="match status" value="1"/>
</dbReference>
<evidence type="ECO:0000259" key="5">
    <source>
        <dbReference type="PROSITE" id="PS51514"/>
    </source>
</evidence>
<feature type="compositionally biased region" description="Basic and acidic residues" evidence="4">
    <location>
        <begin position="118"/>
        <end position="128"/>
    </location>
</feature>
<dbReference type="Pfam" id="PF13713">
    <property type="entry name" value="BRX_N"/>
    <property type="match status" value="1"/>
</dbReference>
<feature type="compositionally biased region" description="Polar residues" evidence="4">
    <location>
        <begin position="73"/>
        <end position="83"/>
    </location>
</feature>
<proteinExistence type="evidence at transcript level"/>
<dbReference type="InterPro" id="IPR013591">
    <property type="entry name" value="Brevis_radix_dom"/>
</dbReference>
<dbReference type="Pfam" id="PF08381">
    <property type="entry name" value="BRX"/>
    <property type="match status" value="1"/>
</dbReference>
<accession>C0PMV3</accession>
<keyword evidence="3" id="KW-0539">Nucleus</keyword>